<dbReference type="SUPFAM" id="SSF81901">
    <property type="entry name" value="HCP-like"/>
    <property type="match status" value="1"/>
</dbReference>
<organism evidence="3 4">
    <name type="scientific">Mucilaginibacter antarcticus</name>
    <dbReference type="NCBI Taxonomy" id="1855725"/>
    <lineage>
        <taxon>Bacteria</taxon>
        <taxon>Pseudomonadati</taxon>
        <taxon>Bacteroidota</taxon>
        <taxon>Sphingobacteriia</taxon>
        <taxon>Sphingobacteriales</taxon>
        <taxon>Sphingobacteriaceae</taxon>
        <taxon>Mucilaginibacter</taxon>
    </lineage>
</organism>
<dbReference type="InterPro" id="IPR045957">
    <property type="entry name" value="DUF6377"/>
</dbReference>
<dbReference type="Pfam" id="PF19904">
    <property type="entry name" value="DUF6377"/>
    <property type="match status" value="1"/>
</dbReference>
<reference evidence="4" key="1">
    <citation type="journal article" date="2019" name="Int. J. Syst. Evol. Microbiol.">
        <title>The Global Catalogue of Microorganisms (GCM) 10K type strain sequencing project: providing services to taxonomists for standard genome sequencing and annotation.</title>
        <authorList>
            <consortium name="The Broad Institute Genomics Platform"/>
            <consortium name="The Broad Institute Genome Sequencing Center for Infectious Disease"/>
            <person name="Wu L."/>
            <person name="Ma J."/>
        </authorList>
    </citation>
    <scope>NUCLEOTIDE SEQUENCE [LARGE SCALE GENOMIC DNA]</scope>
    <source>
        <strain evidence="4">KCTC 52232</strain>
    </source>
</reference>
<comment type="caution">
    <text evidence="3">The sequence shown here is derived from an EMBL/GenBank/DDBJ whole genome shotgun (WGS) entry which is preliminary data.</text>
</comment>
<proteinExistence type="predicted"/>
<protein>
    <submittedName>
        <fullName evidence="3">DUF6377 domain-containing protein</fullName>
    </submittedName>
</protein>
<sequence length="483" mass="55789">MKKRLRSNSPNDLATQYFLCKELSQSYTKFNFDSVYVYLQRQLQLSILMNDVQKQYEAEITLGDIQLSRGMFKETFDYLRQINVSLLPDSTKQQYYKLKSFAYNNLALYNVDANSPKYYAISRRALNVSIALARPGGFEEGINLANKQIVSGHPKKAFPIYLALLNNPAITLHQKAMIAFNIGGQSKHEEKIKWLIKSAIYDIQSSTNETLAEADLGKIFVEKRQYPQAEMLLNLALQQSSQYGNRKQGSEVIAILKIVTAQKIIDLANKKNDFLTYLILIAALVVSAIAYTAYVVHTRLKKLKVQEAIVQKRNTELDSINRKLLEDGRIKEEYIGYFFNTISGHILKLDKIKKGVTRNLKTMNYQEVFNIAREIDINQDRADLFHTFDSIFLKLFPNFIMKFNALLKPDDQIWPKRNEILNTQIRLYALMRLGITENQAIANILETSLNTVYTYKTRIRSKAIVSAEDFERMIMQIRFSEIN</sequence>
<keyword evidence="1" id="KW-0812">Transmembrane</keyword>
<evidence type="ECO:0000313" key="4">
    <source>
        <dbReference type="Proteomes" id="UP001597601"/>
    </source>
</evidence>
<evidence type="ECO:0000313" key="3">
    <source>
        <dbReference type="EMBL" id="MFD2865239.1"/>
    </source>
</evidence>
<keyword evidence="1" id="KW-0472">Membrane</keyword>
<dbReference type="EMBL" id="JBHUON010000012">
    <property type="protein sequence ID" value="MFD2865239.1"/>
    <property type="molecule type" value="Genomic_DNA"/>
</dbReference>
<feature type="domain" description="DUF6377" evidence="2">
    <location>
        <begin position="202"/>
        <end position="442"/>
    </location>
</feature>
<keyword evidence="4" id="KW-1185">Reference proteome</keyword>
<accession>A0ABW5XN73</accession>
<dbReference type="RefSeq" id="WP_377127209.1">
    <property type="nucleotide sequence ID" value="NZ_JBHUON010000012.1"/>
</dbReference>
<dbReference type="Proteomes" id="UP001597601">
    <property type="component" value="Unassembled WGS sequence"/>
</dbReference>
<keyword evidence="1" id="KW-1133">Transmembrane helix</keyword>
<gene>
    <name evidence="3" type="ORF">ACFSYC_11130</name>
</gene>
<feature type="transmembrane region" description="Helical" evidence="1">
    <location>
        <begin position="274"/>
        <end position="296"/>
    </location>
</feature>
<evidence type="ECO:0000256" key="1">
    <source>
        <dbReference type="SAM" id="Phobius"/>
    </source>
</evidence>
<name>A0ABW5XN73_9SPHI</name>
<evidence type="ECO:0000259" key="2">
    <source>
        <dbReference type="Pfam" id="PF19904"/>
    </source>
</evidence>